<dbReference type="Proteomes" id="UP001634007">
    <property type="component" value="Unassembled WGS sequence"/>
</dbReference>
<sequence length="365" mass="39894">MSIKENHKLIREQPLSLSLSLSLSLMEPDSNSSKSEVAFERLPMIRVYKDGRVERLLGTDFVPPSTDPETGVSSKDVTIPVAAAATTATSEPSSHVISARLFLPKLTDSRKLPLLIYFHGGGFCISSPFTAIHHGYLNALVAEAKVVAVAVDHRKAPEHPIPVAYEDAWAAIQWAASHCDGDGPEAWLNEHADFGRVFLSGESSGANIAHNTAMAVGDPELRLNIRLLGVALVHPFFWGSTPIGSEALPPNKRADVDWLWPFVCPSKPDNDEPWVNPMADGAPSLAGLGCGRVLVCVAEKDILKDRGQWYYEVLGRSGWMGVAEIMETEGEGHGFHLFDMKTEKAKDLIRRLADFLNRDLPPLMS</sequence>
<dbReference type="InterPro" id="IPR029058">
    <property type="entry name" value="AB_hydrolase_fold"/>
</dbReference>
<comment type="similarity">
    <text evidence="1">Belongs to the 'GDXG' lipolytic enzyme family.</text>
</comment>
<organism evidence="4 5">
    <name type="scientific">Eucalyptus globulus</name>
    <name type="common">Tasmanian blue gum</name>
    <dbReference type="NCBI Taxonomy" id="34317"/>
    <lineage>
        <taxon>Eukaryota</taxon>
        <taxon>Viridiplantae</taxon>
        <taxon>Streptophyta</taxon>
        <taxon>Embryophyta</taxon>
        <taxon>Tracheophyta</taxon>
        <taxon>Spermatophyta</taxon>
        <taxon>Magnoliopsida</taxon>
        <taxon>eudicotyledons</taxon>
        <taxon>Gunneridae</taxon>
        <taxon>Pentapetalae</taxon>
        <taxon>rosids</taxon>
        <taxon>malvids</taxon>
        <taxon>Myrtales</taxon>
        <taxon>Myrtaceae</taxon>
        <taxon>Myrtoideae</taxon>
        <taxon>Eucalypteae</taxon>
        <taxon>Eucalyptus</taxon>
    </lineage>
</organism>
<keyword evidence="5" id="KW-1185">Reference proteome</keyword>
<comment type="caution">
    <text evidence="4">The sequence shown here is derived from an EMBL/GenBank/DDBJ whole genome shotgun (WGS) entry which is preliminary data.</text>
</comment>
<dbReference type="PANTHER" id="PTHR23024:SF458">
    <property type="entry name" value="ALPHA_BETA HYDROLASE FOLD-3 DOMAIN-CONTAINING PROTEIN"/>
    <property type="match status" value="1"/>
</dbReference>
<name>A0ABD3K356_EUCGL</name>
<protein>
    <recommendedName>
        <fullName evidence="3">Alpha/beta hydrolase fold-3 domain-containing protein</fullName>
    </recommendedName>
</protein>
<dbReference type="Gene3D" id="3.40.50.1820">
    <property type="entry name" value="alpha/beta hydrolase"/>
    <property type="match status" value="1"/>
</dbReference>
<dbReference type="AlphaFoldDB" id="A0ABD3K356"/>
<keyword evidence="2" id="KW-0378">Hydrolase</keyword>
<evidence type="ECO:0000256" key="2">
    <source>
        <dbReference type="ARBA" id="ARBA00022801"/>
    </source>
</evidence>
<dbReference type="SUPFAM" id="SSF53474">
    <property type="entry name" value="alpha/beta-Hydrolases"/>
    <property type="match status" value="1"/>
</dbReference>
<dbReference type="InterPro" id="IPR050466">
    <property type="entry name" value="Carboxylest/Gibb_receptor"/>
</dbReference>
<evidence type="ECO:0000259" key="3">
    <source>
        <dbReference type="Pfam" id="PF07859"/>
    </source>
</evidence>
<proteinExistence type="inferred from homology"/>
<evidence type="ECO:0000313" key="5">
    <source>
        <dbReference type="Proteomes" id="UP001634007"/>
    </source>
</evidence>
<dbReference type="EMBL" id="JBJKBG010000006">
    <property type="protein sequence ID" value="KAL3732824.1"/>
    <property type="molecule type" value="Genomic_DNA"/>
</dbReference>
<reference evidence="4 5" key="1">
    <citation type="submission" date="2024-11" db="EMBL/GenBank/DDBJ databases">
        <title>Chromosome-level genome assembly of Eucalyptus globulus Labill. provides insights into its genome evolution.</title>
        <authorList>
            <person name="Li X."/>
        </authorList>
    </citation>
    <scope>NUCLEOTIDE SEQUENCE [LARGE SCALE GENOMIC DNA]</scope>
    <source>
        <strain evidence="4">CL2024</strain>
        <tissue evidence="4">Fresh tender leaves</tissue>
    </source>
</reference>
<accession>A0ABD3K356</accession>
<feature type="domain" description="Alpha/beta hydrolase fold-3" evidence="3">
    <location>
        <begin position="115"/>
        <end position="336"/>
    </location>
</feature>
<dbReference type="InterPro" id="IPR013094">
    <property type="entry name" value="AB_hydrolase_3"/>
</dbReference>
<dbReference type="InterPro" id="IPR002168">
    <property type="entry name" value="Lipase_GDXG_HIS_AS"/>
</dbReference>
<dbReference type="PROSITE" id="PS01173">
    <property type="entry name" value="LIPASE_GDXG_HIS"/>
    <property type="match status" value="1"/>
</dbReference>
<dbReference type="Pfam" id="PF07859">
    <property type="entry name" value="Abhydrolase_3"/>
    <property type="match status" value="1"/>
</dbReference>
<gene>
    <name evidence="4" type="ORF">ACJRO7_022362</name>
</gene>
<evidence type="ECO:0000313" key="4">
    <source>
        <dbReference type="EMBL" id="KAL3732824.1"/>
    </source>
</evidence>
<evidence type="ECO:0000256" key="1">
    <source>
        <dbReference type="ARBA" id="ARBA00010515"/>
    </source>
</evidence>
<dbReference type="PANTHER" id="PTHR23024">
    <property type="entry name" value="ARYLACETAMIDE DEACETYLASE"/>
    <property type="match status" value="1"/>
</dbReference>
<dbReference type="GO" id="GO:0016787">
    <property type="term" value="F:hydrolase activity"/>
    <property type="evidence" value="ECO:0007669"/>
    <property type="project" value="UniProtKB-KW"/>
</dbReference>